<evidence type="ECO:0000313" key="2">
    <source>
        <dbReference type="Proteomes" id="UP000830395"/>
    </source>
</evidence>
<dbReference type="Proteomes" id="UP000830395">
    <property type="component" value="Chromosome 19"/>
</dbReference>
<dbReference type="EMBL" id="CM040993">
    <property type="protein sequence ID" value="MCJ8743502.1"/>
    <property type="molecule type" value="Genomic_DNA"/>
</dbReference>
<organism evidence="1 2">
    <name type="scientific">Pangasius djambal</name>
    <dbReference type="NCBI Taxonomy" id="1691987"/>
    <lineage>
        <taxon>Eukaryota</taxon>
        <taxon>Metazoa</taxon>
        <taxon>Chordata</taxon>
        <taxon>Craniata</taxon>
        <taxon>Vertebrata</taxon>
        <taxon>Euteleostomi</taxon>
        <taxon>Actinopterygii</taxon>
        <taxon>Neopterygii</taxon>
        <taxon>Teleostei</taxon>
        <taxon>Ostariophysi</taxon>
        <taxon>Siluriformes</taxon>
        <taxon>Pangasiidae</taxon>
        <taxon>Pangasius</taxon>
    </lineage>
</organism>
<keyword evidence="2" id="KW-1185">Reference proteome</keyword>
<sequence length="229" mass="24847">MSAPTPEPAGLGRIAEIVAGQATALGKHEQALTALFSEIRGVSELVAQIQSMLQPQPTYPVDTDQESTRELTSQPQPMTQSPCTPAETRLPAPQPYAGDAGKCNSFIMQCSLTFPSNGLISILKKRTCLEESSPVNHSPPRSSSKFKVRFSETEALLDNDEVGEDSCLFFLVLCLVTVVISMGGTMIYCFLGGAYSNICTDFSHNMDLCFGFIRRVADTLTHWFIPASS</sequence>
<name>A0ACC5Z6P0_9TELE</name>
<evidence type="ECO:0000313" key="1">
    <source>
        <dbReference type="EMBL" id="MCJ8743502.1"/>
    </source>
</evidence>
<proteinExistence type="predicted"/>
<accession>A0ACC5Z6P0</accession>
<reference evidence="1" key="1">
    <citation type="submission" date="2020-02" db="EMBL/GenBank/DDBJ databases">
        <title>Genome sequencing of the panga catfish, Pangasius djambal.</title>
        <authorList>
            <person name="Wen M."/>
            <person name="Zahm M."/>
            <person name="Roques C."/>
            <person name="Cabau C."/>
            <person name="Klopp C."/>
            <person name="Donnadieu C."/>
            <person name="Jouanno E."/>
            <person name="Avarre J.-C."/>
            <person name="Campet M."/>
            <person name="Ha T."/>
            <person name="Dugue R."/>
            <person name="Lampietro C."/>
            <person name="Louis A."/>
            <person name="Herpin A."/>
            <person name="Echchiki A."/>
            <person name="Berthelot C."/>
            <person name="Parey E."/>
            <person name="Roest-Crollius H."/>
            <person name="Braasch I."/>
            <person name="Postlethwait J.H."/>
            <person name="Bobe J."/>
            <person name="Montfort J."/>
            <person name="Bouchez O."/>
            <person name="Begum T."/>
            <person name="Schartl M."/>
            <person name="Gustiano R."/>
            <person name="Guiguen Y."/>
        </authorList>
    </citation>
    <scope>NUCLEOTIDE SEQUENCE</scope>
    <source>
        <strain evidence="1">Pdj_M5554</strain>
    </source>
</reference>
<gene>
    <name evidence="1" type="ORF">PDJAM_G00094760</name>
</gene>
<protein>
    <submittedName>
        <fullName evidence="1">Uncharacterized protein</fullName>
    </submittedName>
</protein>
<comment type="caution">
    <text evidence="1">The sequence shown here is derived from an EMBL/GenBank/DDBJ whole genome shotgun (WGS) entry which is preliminary data.</text>
</comment>